<comment type="subunit">
    <text evidence="17">Interacts with cathepsin A (protective protein), beta-galactosidase and N-acetylgalactosamine-6-sulfate sulfatase in a multienzyme complex.</text>
</comment>
<evidence type="ECO:0000256" key="5">
    <source>
        <dbReference type="ARBA" id="ARBA00009348"/>
    </source>
</evidence>
<dbReference type="GO" id="GO:0031410">
    <property type="term" value="C:cytoplasmic vesicle"/>
    <property type="evidence" value="ECO:0007669"/>
    <property type="project" value="UniProtKB-SubCell"/>
</dbReference>
<evidence type="ECO:0000256" key="16">
    <source>
        <dbReference type="ARBA" id="ARBA00037235"/>
    </source>
</evidence>
<evidence type="ECO:0000256" key="7">
    <source>
        <dbReference type="ARBA" id="ARBA00022553"/>
    </source>
</evidence>
<reference evidence="22" key="4">
    <citation type="journal article" date="2007" name="Biochem. J.">
        <title>Molecular cloning and biochemical characterization of sialidases from zebrafish (Danio rerio).</title>
        <authorList>
            <person name="Manzoni M."/>
            <person name="Colombi P."/>
            <person name="Papini N."/>
            <person name="Rubaga L."/>
            <person name="Tiso N."/>
            <person name="Preti A."/>
            <person name="Venerando B."/>
            <person name="Tettamanti G."/>
            <person name="Bresciani R."/>
            <person name="Argenton F."/>
            <person name="Borsani G."/>
            <person name="Monti E."/>
        </authorList>
    </citation>
    <scope>NUCLEOTIDE SEQUENCE</scope>
</reference>
<evidence type="ECO:0000256" key="17">
    <source>
        <dbReference type="ARBA" id="ARBA00038519"/>
    </source>
</evidence>
<evidence type="ECO:0000256" key="6">
    <source>
        <dbReference type="ARBA" id="ARBA00022475"/>
    </source>
</evidence>
<keyword evidence="8" id="KW-0732">Signal</keyword>
<reference evidence="22" key="1">
    <citation type="journal article" date="1999" name="Genomics">
        <title>Cloning and characterization of NEU2, a human gene homologous to rodent soluble sialidases.</title>
        <authorList>
            <person name="Monti E."/>
            <person name="Preti A."/>
            <person name="Rossi E."/>
            <person name="Ballabio A."/>
            <person name="Borsani G."/>
        </authorList>
    </citation>
    <scope>NUCLEOTIDE SEQUENCE</scope>
</reference>
<dbReference type="GO" id="GO:0005886">
    <property type="term" value="C:plasma membrane"/>
    <property type="evidence" value="ECO:0007669"/>
    <property type="project" value="UniProtKB-SubCell"/>
</dbReference>
<dbReference type="EMBL" id="BK008533">
    <property type="protein sequence ID" value="DAA35220.1"/>
    <property type="molecule type" value="mRNA"/>
</dbReference>
<accession>K0Q552</accession>
<keyword evidence="13" id="KW-0325">Glycoprotein</keyword>
<evidence type="ECO:0000256" key="4">
    <source>
        <dbReference type="ARBA" id="ARBA00004541"/>
    </source>
</evidence>
<evidence type="ECO:0000256" key="11">
    <source>
        <dbReference type="ARBA" id="ARBA00023098"/>
    </source>
</evidence>
<keyword evidence="9" id="KW-0677">Repeat</keyword>
<evidence type="ECO:0000256" key="15">
    <source>
        <dbReference type="ARBA" id="ARBA00023329"/>
    </source>
</evidence>
<dbReference type="GO" id="GO:0005765">
    <property type="term" value="C:lysosomal membrane"/>
    <property type="evidence" value="ECO:0007669"/>
    <property type="project" value="UniProtKB-SubCell"/>
</dbReference>
<keyword evidence="12" id="KW-0472">Membrane</keyword>
<dbReference type="InterPro" id="IPR011040">
    <property type="entry name" value="Sialidase"/>
</dbReference>
<dbReference type="GO" id="GO:0009313">
    <property type="term" value="P:oligosaccharide catabolic process"/>
    <property type="evidence" value="ECO:0007669"/>
    <property type="project" value="TreeGrafter"/>
</dbReference>
<proteinExistence type="evidence at transcript level"/>
<evidence type="ECO:0000256" key="1">
    <source>
        <dbReference type="ARBA" id="ARBA00004207"/>
    </source>
</evidence>
<evidence type="ECO:0000256" key="14">
    <source>
        <dbReference type="ARBA" id="ARBA00023228"/>
    </source>
</evidence>
<evidence type="ECO:0000256" key="19">
    <source>
        <dbReference type="ARBA" id="ARBA00041332"/>
    </source>
</evidence>
<dbReference type="InterPro" id="IPR036278">
    <property type="entry name" value="Sialidase_sf"/>
</dbReference>
<evidence type="ECO:0000256" key="12">
    <source>
        <dbReference type="ARBA" id="ARBA00023136"/>
    </source>
</evidence>
<dbReference type="GO" id="GO:0043202">
    <property type="term" value="C:lysosomal lumen"/>
    <property type="evidence" value="ECO:0007669"/>
    <property type="project" value="UniProtKB-SubCell"/>
</dbReference>
<dbReference type="AlphaFoldDB" id="K0Q552"/>
<evidence type="ECO:0000256" key="10">
    <source>
        <dbReference type="ARBA" id="ARBA00022801"/>
    </source>
</evidence>
<feature type="domain" description="Sialidase" evidence="21">
    <location>
        <begin position="59"/>
        <end position="226"/>
    </location>
</feature>
<sequence length="243" mass="26367">MMAKLFTQASFVLSICSTIFSVVWSINPFVLEEQLLWKSSSEGEVSTYRIPIIVQVPNGDLLAFSEARKYSSADAGAKFIAMRRSSNGGQSWGPNAFILNDYKVPDGLNLGTVMVDSLTNNTILMHTFCVHSVCNGTAGEKPSGVFIVISSNFGYTWSEPINLGEKNPELLELHIDPGPGYGIQKKYPPNKGRLVTCGHTPVAEERSMSCLYSDDGGITWSLSTPLAGLPYGQAKQTGDFVPT</sequence>
<dbReference type="GO" id="GO:0006689">
    <property type="term" value="P:ganglioside catabolic process"/>
    <property type="evidence" value="ECO:0007669"/>
    <property type="project" value="TreeGrafter"/>
</dbReference>
<keyword evidence="6" id="KW-1003">Cell membrane</keyword>
<reference evidence="22" key="2">
    <citation type="journal article" date="2000" name="Biochem. J.">
        <title>Identification and expression of NEU3, a novel human sialidase associated to the plasma membrane.</title>
        <authorList>
            <person name="Monti E."/>
            <person name="Bassi M.T."/>
            <person name="Papini N."/>
            <person name="Riboni M."/>
            <person name="Manzoni M."/>
            <person name="Venerando B."/>
            <person name="Croci G."/>
            <person name="Preti A."/>
            <person name="Ballabio A."/>
            <person name="Tettamanti G."/>
            <person name="Borsani G."/>
        </authorList>
    </citation>
    <scope>NUCLEOTIDE SEQUENCE</scope>
</reference>
<organism evidence="22">
    <name type="scientific">Paracentrotus lividus</name>
    <name type="common">Common sea urchin</name>
    <dbReference type="NCBI Taxonomy" id="7656"/>
    <lineage>
        <taxon>Eukaryota</taxon>
        <taxon>Metazoa</taxon>
        <taxon>Echinodermata</taxon>
        <taxon>Eleutherozoa</taxon>
        <taxon>Echinozoa</taxon>
        <taxon>Echinoidea</taxon>
        <taxon>Euechinoidea</taxon>
        <taxon>Echinacea</taxon>
        <taxon>Camarodonta</taxon>
        <taxon>Echinidea</taxon>
        <taxon>Echinidae</taxon>
        <taxon>Paracentrotus</taxon>
    </lineage>
</organism>
<reference evidence="22" key="6">
    <citation type="journal article" date="2012" name="PLoS ONE">
        <title>New insights on the sialidase protein family revealed by a phylogenetic analysis in metazoa.</title>
        <authorList>
            <person name="Giacopuzzi E."/>
            <person name="Bresciani R."/>
            <person name="Schauer R."/>
            <person name="Monti E."/>
            <person name="Borsani G."/>
        </authorList>
    </citation>
    <scope>NUCLEOTIDE SEQUENCE</scope>
</reference>
<reference evidence="22" key="5">
    <citation type="journal article" date="2011" name="BMC Biochem.">
        <title>Gallus gallus NEU3 sialidase as model to study protein evolution mechanism based on rapid evolving loops.</title>
        <authorList>
            <person name="Giacopuzzi E."/>
            <person name="Barlati S."/>
            <person name="Preti A."/>
            <person name="Venerando B."/>
            <person name="Monti E."/>
            <person name="Borsani G."/>
            <person name="Bresciani R."/>
        </authorList>
    </citation>
    <scope>NUCLEOTIDE SEQUENCE</scope>
</reference>
<comment type="similarity">
    <text evidence="5">Belongs to the glycosyl hydrolase 33 family.</text>
</comment>
<keyword evidence="7" id="KW-0597">Phosphoprotein</keyword>
<comment type="function">
    <text evidence="16">Catalyzes the removal of sialic acid (N-acetylneuraminic acid) moieties from glycoproteins and glycolipids. To be active, it is strictly dependent on its presence in the multienzyme complex. Appears to have a preference for alpha 2-3 and alpha 2-6 sialyl linkage.</text>
</comment>
<evidence type="ECO:0000256" key="3">
    <source>
        <dbReference type="ARBA" id="ARBA00004236"/>
    </source>
</evidence>
<evidence type="ECO:0000256" key="13">
    <source>
        <dbReference type="ARBA" id="ARBA00023180"/>
    </source>
</evidence>
<dbReference type="SUPFAM" id="SSF50939">
    <property type="entry name" value="Sialidases"/>
    <property type="match status" value="1"/>
</dbReference>
<dbReference type="Gene3D" id="2.120.10.10">
    <property type="match status" value="1"/>
</dbReference>
<evidence type="ECO:0000259" key="21">
    <source>
        <dbReference type="Pfam" id="PF13088"/>
    </source>
</evidence>
<dbReference type="GO" id="GO:0004308">
    <property type="term" value="F:exo-alpha-sialidase activity"/>
    <property type="evidence" value="ECO:0007669"/>
    <property type="project" value="InterPro"/>
</dbReference>
<evidence type="ECO:0000256" key="8">
    <source>
        <dbReference type="ARBA" id="ARBA00022729"/>
    </source>
</evidence>
<dbReference type="PANTHER" id="PTHR10628:SF25">
    <property type="entry name" value="SIALIDASE-1"/>
    <property type="match status" value="1"/>
</dbReference>
<name>K0Q552_PARLI</name>
<dbReference type="Pfam" id="PF13088">
    <property type="entry name" value="BNR_2"/>
    <property type="match status" value="1"/>
</dbReference>
<keyword evidence="10" id="KW-0378">Hydrolase</keyword>
<evidence type="ECO:0000256" key="2">
    <source>
        <dbReference type="ARBA" id="ARBA00004227"/>
    </source>
</evidence>
<evidence type="ECO:0000313" key="22">
    <source>
        <dbReference type="EMBL" id="DAA35220.1"/>
    </source>
</evidence>
<reference evidence="22" key="3">
    <citation type="journal article" date="2004" name="Genomics">
        <title>Molecular cloning and characterization of NEU4, the fourth member of the human sialidase gene family.</title>
        <authorList>
            <person name="Monti E."/>
            <person name="Bassi M.T."/>
            <person name="Bresciani R."/>
            <person name="Civini S."/>
            <person name="Croci G.L."/>
            <person name="Papini N."/>
            <person name="Riboni M."/>
            <person name="Zanchetti G."/>
            <person name="Ballabio A."/>
            <person name="Preti A."/>
            <person name="Tettamanti G."/>
            <person name="Venerando B."/>
            <person name="Borsani G."/>
        </authorList>
    </citation>
    <scope>NUCLEOTIDE SEQUENCE</scope>
</reference>
<evidence type="ECO:0000256" key="9">
    <source>
        <dbReference type="ARBA" id="ARBA00022737"/>
    </source>
</evidence>
<comment type="miscellaneous">
    <text evidence="22">The sequence shown here is derived from an EMBL/GenBank/DDBJ third party annotation (TPA) entry.</text>
</comment>
<dbReference type="InterPro" id="IPR026856">
    <property type="entry name" value="Sialidase_fam"/>
</dbReference>
<evidence type="ECO:0000256" key="20">
    <source>
        <dbReference type="ARBA" id="ARBA00041413"/>
    </source>
</evidence>
<dbReference type="PANTHER" id="PTHR10628">
    <property type="entry name" value="SIALIDASE"/>
    <property type="match status" value="1"/>
</dbReference>
<dbReference type="CDD" id="cd15482">
    <property type="entry name" value="Sialidase_non-viral"/>
    <property type="match status" value="1"/>
</dbReference>
<comment type="subcellular location">
    <subcellularLocation>
        <location evidence="3">Cell membrane</location>
    </subcellularLocation>
    <subcellularLocation>
        <location evidence="4">Cytoplasmic vesicle</location>
    </subcellularLocation>
    <subcellularLocation>
        <location evidence="2">Lysosome lumen</location>
    </subcellularLocation>
    <subcellularLocation>
        <location evidence="1">Lysosome membrane</location>
        <topology evidence="1">Peripheral membrane protein</topology>
        <orientation evidence="1">Lumenal side</orientation>
    </subcellularLocation>
</comment>
<keyword evidence="14" id="KW-0458">Lysosome</keyword>
<keyword evidence="11" id="KW-0443">Lipid metabolism</keyword>
<protein>
    <recommendedName>
        <fullName evidence="18">Sialidase-1</fullName>
    </recommendedName>
    <alternativeName>
        <fullName evidence="20">Lysosomal sialidase</fullName>
    </alternativeName>
    <alternativeName>
        <fullName evidence="19">N-acetyl-alpha-neuraminidase 1</fullName>
    </alternativeName>
</protein>
<keyword evidence="15" id="KW-0968">Cytoplasmic vesicle</keyword>
<evidence type="ECO:0000256" key="18">
    <source>
        <dbReference type="ARBA" id="ARBA00040509"/>
    </source>
</evidence>